<comment type="caution">
    <text evidence="3">The sequence shown here is derived from an EMBL/GenBank/DDBJ whole genome shotgun (WGS) entry which is preliminary data.</text>
</comment>
<reference evidence="5 6" key="1">
    <citation type="submission" date="2018-01" db="EMBL/GenBank/DDBJ databases">
        <title>Cryobacterium sp. nov., from glaciers in China.</title>
        <authorList>
            <person name="Liu Q."/>
            <person name="Xin Y.-H."/>
        </authorList>
    </citation>
    <scope>NUCLEOTIDE SEQUENCE [LARGE SCALE GENOMIC DNA]</scope>
    <source>
        <strain evidence="4 5">TMB1-8</strain>
        <strain evidence="3 6">TMN-42</strain>
    </source>
</reference>
<accession>A0A2S3ZQL2</accession>
<dbReference type="PANTHER" id="PTHR35174">
    <property type="entry name" value="BLL7171 PROTEIN-RELATED"/>
    <property type="match status" value="1"/>
</dbReference>
<keyword evidence="6" id="KW-1185">Reference proteome</keyword>
<dbReference type="EMBL" id="PPXD01000011">
    <property type="protein sequence ID" value="POH66003.1"/>
    <property type="molecule type" value="Genomic_DNA"/>
</dbReference>
<dbReference type="Proteomes" id="UP000237340">
    <property type="component" value="Unassembled WGS sequence"/>
</dbReference>
<dbReference type="SUPFAM" id="SSF54909">
    <property type="entry name" value="Dimeric alpha+beta barrel"/>
    <property type="match status" value="1"/>
</dbReference>
<name>A0A2S3ZG35_9MICO</name>
<dbReference type="InterPro" id="IPR005545">
    <property type="entry name" value="YCII"/>
</dbReference>
<evidence type="ECO:0000259" key="2">
    <source>
        <dbReference type="Pfam" id="PF03795"/>
    </source>
</evidence>
<evidence type="ECO:0000256" key="1">
    <source>
        <dbReference type="ARBA" id="ARBA00007689"/>
    </source>
</evidence>
<proteinExistence type="inferred from homology"/>
<evidence type="ECO:0000313" key="5">
    <source>
        <dbReference type="Proteomes" id="UP000237104"/>
    </source>
</evidence>
<dbReference type="Gene3D" id="3.30.70.1060">
    <property type="entry name" value="Dimeric alpha+beta barrel"/>
    <property type="match status" value="1"/>
</dbReference>
<dbReference type="OrthoDB" id="3212458at2"/>
<gene>
    <name evidence="4" type="ORF">C3B59_00855</name>
    <name evidence="3" type="ORF">C3B61_09575</name>
</gene>
<dbReference type="PANTHER" id="PTHR35174:SF3">
    <property type="entry name" value="BLL7171 PROTEIN"/>
    <property type="match status" value="1"/>
</dbReference>
<organism evidence="3 6">
    <name type="scientific">Cryobacterium zongtaii</name>
    <dbReference type="NCBI Taxonomy" id="1259217"/>
    <lineage>
        <taxon>Bacteria</taxon>
        <taxon>Bacillati</taxon>
        <taxon>Actinomycetota</taxon>
        <taxon>Actinomycetes</taxon>
        <taxon>Micrococcales</taxon>
        <taxon>Microbacteriaceae</taxon>
        <taxon>Cryobacterium</taxon>
    </lineage>
</organism>
<dbReference type="InterPro" id="IPR011008">
    <property type="entry name" value="Dimeric_a/b-barrel"/>
</dbReference>
<accession>A0A2S3ZG35</accession>
<evidence type="ECO:0000313" key="6">
    <source>
        <dbReference type="Proteomes" id="UP000237340"/>
    </source>
</evidence>
<dbReference type="Proteomes" id="UP000237104">
    <property type="component" value="Unassembled WGS sequence"/>
</dbReference>
<dbReference type="AlphaFoldDB" id="A0A2S3ZG35"/>
<evidence type="ECO:0000313" key="3">
    <source>
        <dbReference type="EMBL" id="POH66003.1"/>
    </source>
</evidence>
<feature type="domain" description="YCII-related" evidence="2">
    <location>
        <begin position="1"/>
        <end position="111"/>
    </location>
</feature>
<sequence length="127" mass="13939">MRFSLLIIKAETREGDISEEELPPFRELFDAYAASLQESGALVAADIFRPAAESTTVTLRGGSREVRDGPFIDAVESLSGCFVIDVPNRAAALEWAEKCPAALYGVVEVRPAALAFHDGRWRGENRR</sequence>
<evidence type="ECO:0000313" key="4">
    <source>
        <dbReference type="EMBL" id="POH71187.1"/>
    </source>
</evidence>
<protein>
    <recommendedName>
        <fullName evidence="2">YCII-related domain-containing protein</fullName>
    </recommendedName>
</protein>
<dbReference type="Pfam" id="PF03795">
    <property type="entry name" value="YCII"/>
    <property type="match status" value="1"/>
</dbReference>
<dbReference type="EMBL" id="PPXF01000011">
    <property type="protein sequence ID" value="POH71187.1"/>
    <property type="molecule type" value="Genomic_DNA"/>
</dbReference>
<dbReference type="RefSeq" id="WP_088456523.1">
    <property type="nucleotide sequence ID" value="NZ_PPXD01000011.1"/>
</dbReference>
<comment type="similarity">
    <text evidence="1">Belongs to the YciI family.</text>
</comment>